<evidence type="ECO:0000256" key="1">
    <source>
        <dbReference type="ARBA" id="ARBA00010333"/>
    </source>
</evidence>
<dbReference type="Gene3D" id="3.40.190.10">
    <property type="entry name" value="Periplasmic binding protein-like II"/>
    <property type="match status" value="2"/>
</dbReference>
<evidence type="ECO:0000256" key="2">
    <source>
        <dbReference type="ARBA" id="ARBA00022729"/>
    </source>
</evidence>
<organism evidence="5 6">
    <name type="scientific">Pseudoalteromonas fenneropenaei</name>
    <dbReference type="NCBI Taxonomy" id="1737459"/>
    <lineage>
        <taxon>Bacteria</taxon>
        <taxon>Pseudomonadati</taxon>
        <taxon>Pseudomonadota</taxon>
        <taxon>Gammaproteobacteria</taxon>
        <taxon>Alteromonadales</taxon>
        <taxon>Pseudoalteromonadaceae</taxon>
        <taxon>Pseudoalteromonas</taxon>
    </lineage>
</organism>
<evidence type="ECO:0000313" key="5">
    <source>
        <dbReference type="EMBL" id="MFC3033555.1"/>
    </source>
</evidence>
<dbReference type="Pfam" id="PF00497">
    <property type="entry name" value="SBP_bac_3"/>
    <property type="match status" value="1"/>
</dbReference>
<comment type="caution">
    <text evidence="5">The sequence shown here is derived from an EMBL/GenBank/DDBJ whole genome shotgun (WGS) entry which is preliminary data.</text>
</comment>
<dbReference type="PANTHER" id="PTHR35936:SF25">
    <property type="entry name" value="ABC TRANSPORTER SUBSTRATE-BINDING PROTEIN"/>
    <property type="match status" value="1"/>
</dbReference>
<dbReference type="Proteomes" id="UP001595453">
    <property type="component" value="Unassembled WGS sequence"/>
</dbReference>
<evidence type="ECO:0000259" key="4">
    <source>
        <dbReference type="Pfam" id="PF00497"/>
    </source>
</evidence>
<dbReference type="PANTHER" id="PTHR35936">
    <property type="entry name" value="MEMBRANE-BOUND LYTIC MUREIN TRANSGLYCOSYLASE F"/>
    <property type="match status" value="1"/>
</dbReference>
<sequence length="257" mass="29212">MKRYLTWLTLLMLLCGWQLTQANNLDNAAPVLKYSLSGSGNYFPYYTHDPVHPGIFPDSISAILAAAALKGENLVLPAKRTVYYLESGQLDFDVLSPDWLSETQRQNKLFVFSEPFLAINEYVVTRPDFNRNHQPLLAGQVVGTVRGYYYHDDAEFERQDFNSERELMQALHIGRVDRIIIGDLPALYWSQELGIPFQYSALHSKGELHIRLLAKHQNLLPQLNTAIKELKASGTFIAIEKQYVSSLEKLPTVINGQ</sequence>
<accession>A0ABV7CLM8</accession>
<keyword evidence="6" id="KW-1185">Reference proteome</keyword>
<feature type="domain" description="Solute-binding protein family 3/N-terminal" evidence="4">
    <location>
        <begin position="42"/>
        <end position="244"/>
    </location>
</feature>
<name>A0ABV7CLM8_9GAMM</name>
<evidence type="ECO:0000313" key="6">
    <source>
        <dbReference type="Proteomes" id="UP001595453"/>
    </source>
</evidence>
<gene>
    <name evidence="5" type="ORF">ACFOEE_13590</name>
</gene>
<comment type="similarity">
    <text evidence="1">Belongs to the bacterial solute-binding protein 3 family.</text>
</comment>
<dbReference type="InterPro" id="IPR001638">
    <property type="entry name" value="Solute-binding_3/MltF_N"/>
</dbReference>
<proteinExistence type="inferred from homology"/>
<keyword evidence="2 3" id="KW-0732">Signal</keyword>
<feature type="signal peptide" evidence="3">
    <location>
        <begin position="1"/>
        <end position="22"/>
    </location>
</feature>
<protein>
    <submittedName>
        <fullName evidence="5">Transporter substrate-binding domain-containing protein</fullName>
    </submittedName>
</protein>
<dbReference type="SUPFAM" id="SSF53850">
    <property type="entry name" value="Periplasmic binding protein-like II"/>
    <property type="match status" value="1"/>
</dbReference>
<dbReference type="RefSeq" id="WP_377125150.1">
    <property type="nucleotide sequence ID" value="NZ_JBHRSD010000023.1"/>
</dbReference>
<dbReference type="EMBL" id="JBHRSD010000023">
    <property type="protein sequence ID" value="MFC3033555.1"/>
    <property type="molecule type" value="Genomic_DNA"/>
</dbReference>
<evidence type="ECO:0000256" key="3">
    <source>
        <dbReference type="SAM" id="SignalP"/>
    </source>
</evidence>
<feature type="chain" id="PRO_5045887724" evidence="3">
    <location>
        <begin position="23"/>
        <end position="257"/>
    </location>
</feature>
<reference evidence="6" key="1">
    <citation type="journal article" date="2019" name="Int. J. Syst. Evol. Microbiol.">
        <title>The Global Catalogue of Microorganisms (GCM) 10K type strain sequencing project: providing services to taxonomists for standard genome sequencing and annotation.</title>
        <authorList>
            <consortium name="The Broad Institute Genomics Platform"/>
            <consortium name="The Broad Institute Genome Sequencing Center for Infectious Disease"/>
            <person name="Wu L."/>
            <person name="Ma J."/>
        </authorList>
    </citation>
    <scope>NUCLEOTIDE SEQUENCE [LARGE SCALE GENOMIC DNA]</scope>
    <source>
        <strain evidence="6">KCTC 42730</strain>
    </source>
</reference>